<evidence type="ECO:0000313" key="1">
    <source>
        <dbReference type="EMBL" id="KAF9544067.1"/>
    </source>
</evidence>
<accession>A0A9P6K333</accession>
<protein>
    <submittedName>
        <fullName evidence="1">Uncharacterized protein</fullName>
    </submittedName>
</protein>
<dbReference type="Proteomes" id="UP000723463">
    <property type="component" value="Unassembled WGS sequence"/>
</dbReference>
<evidence type="ECO:0000313" key="2">
    <source>
        <dbReference type="Proteomes" id="UP000723463"/>
    </source>
</evidence>
<organism evidence="1 2">
    <name type="scientific">Mortierella hygrophila</name>
    <dbReference type="NCBI Taxonomy" id="979708"/>
    <lineage>
        <taxon>Eukaryota</taxon>
        <taxon>Fungi</taxon>
        <taxon>Fungi incertae sedis</taxon>
        <taxon>Mucoromycota</taxon>
        <taxon>Mortierellomycotina</taxon>
        <taxon>Mortierellomycetes</taxon>
        <taxon>Mortierellales</taxon>
        <taxon>Mortierellaceae</taxon>
        <taxon>Mortierella</taxon>
    </lineage>
</organism>
<dbReference type="EMBL" id="JAAAXW010000099">
    <property type="protein sequence ID" value="KAF9544067.1"/>
    <property type="molecule type" value="Genomic_DNA"/>
</dbReference>
<reference evidence="1" key="1">
    <citation type="journal article" date="2020" name="Fungal Divers.">
        <title>Resolving the Mortierellaceae phylogeny through synthesis of multi-gene phylogenetics and phylogenomics.</title>
        <authorList>
            <person name="Vandepol N."/>
            <person name="Liber J."/>
            <person name="Desiro A."/>
            <person name="Na H."/>
            <person name="Kennedy M."/>
            <person name="Barry K."/>
            <person name="Grigoriev I.V."/>
            <person name="Miller A.N."/>
            <person name="O'Donnell K."/>
            <person name="Stajich J.E."/>
            <person name="Bonito G."/>
        </authorList>
    </citation>
    <scope>NUCLEOTIDE SEQUENCE</scope>
    <source>
        <strain evidence="1">NRRL 2591</strain>
    </source>
</reference>
<keyword evidence="2" id="KW-1185">Reference proteome</keyword>
<proteinExistence type="predicted"/>
<dbReference type="AlphaFoldDB" id="A0A9P6K333"/>
<name>A0A9P6K333_9FUNG</name>
<sequence>MSTLMHRYKALPQTTKNYIQLGVLVAALGGFYYRDPIKNKFHPAERTVMGSVNSDKK</sequence>
<gene>
    <name evidence="1" type="ORF">EC957_012454</name>
</gene>
<comment type="caution">
    <text evidence="1">The sequence shown here is derived from an EMBL/GenBank/DDBJ whole genome shotgun (WGS) entry which is preliminary data.</text>
</comment>